<protein>
    <submittedName>
        <fullName evidence="1">Uncharacterized protein</fullName>
    </submittedName>
</protein>
<evidence type="ECO:0000313" key="1">
    <source>
        <dbReference type="EMBL" id="JAH92539.1"/>
    </source>
</evidence>
<dbReference type="AlphaFoldDB" id="A0A0E9WQ42"/>
<dbReference type="EMBL" id="GBXM01016038">
    <property type="protein sequence ID" value="JAH92539.1"/>
    <property type="molecule type" value="Transcribed_RNA"/>
</dbReference>
<organism evidence="1">
    <name type="scientific">Anguilla anguilla</name>
    <name type="common">European freshwater eel</name>
    <name type="synonym">Muraena anguilla</name>
    <dbReference type="NCBI Taxonomy" id="7936"/>
    <lineage>
        <taxon>Eukaryota</taxon>
        <taxon>Metazoa</taxon>
        <taxon>Chordata</taxon>
        <taxon>Craniata</taxon>
        <taxon>Vertebrata</taxon>
        <taxon>Euteleostomi</taxon>
        <taxon>Actinopterygii</taxon>
        <taxon>Neopterygii</taxon>
        <taxon>Teleostei</taxon>
        <taxon>Anguilliformes</taxon>
        <taxon>Anguillidae</taxon>
        <taxon>Anguilla</taxon>
    </lineage>
</organism>
<reference evidence="1" key="1">
    <citation type="submission" date="2014-11" db="EMBL/GenBank/DDBJ databases">
        <authorList>
            <person name="Amaro Gonzalez C."/>
        </authorList>
    </citation>
    <scope>NUCLEOTIDE SEQUENCE</scope>
</reference>
<proteinExistence type="predicted"/>
<accession>A0A0E9WQ42</accession>
<name>A0A0E9WQ42_ANGAN</name>
<sequence>MQLFFYYIFLHSNSEGNQLAVLYLKIKLPMLCIQTICEASVCDLVTVRRNKYSVPETQCDACRLFAERHCLFYVRAAGNEYFVFPSDSSLVVQ</sequence>
<reference evidence="1" key="2">
    <citation type="journal article" date="2015" name="Fish Shellfish Immunol.">
        <title>Early steps in the European eel (Anguilla anguilla)-Vibrio vulnificus interaction in the gills: Role of the RtxA13 toxin.</title>
        <authorList>
            <person name="Callol A."/>
            <person name="Pajuelo D."/>
            <person name="Ebbesson L."/>
            <person name="Teles M."/>
            <person name="MacKenzie S."/>
            <person name="Amaro C."/>
        </authorList>
    </citation>
    <scope>NUCLEOTIDE SEQUENCE</scope>
</reference>